<dbReference type="InParanoid" id="A0A6P8UIT3"/>
<evidence type="ECO:0000256" key="1">
    <source>
        <dbReference type="SAM" id="Coils"/>
    </source>
</evidence>
<keyword evidence="3" id="KW-1185">Reference proteome</keyword>
<evidence type="ECO:0000256" key="2">
    <source>
        <dbReference type="SAM" id="MobiDB-lite"/>
    </source>
</evidence>
<organism evidence="3 4">
    <name type="scientific">Gymnodraco acuticeps</name>
    <name type="common">Antarctic dragonfish</name>
    <dbReference type="NCBI Taxonomy" id="8218"/>
    <lineage>
        <taxon>Eukaryota</taxon>
        <taxon>Metazoa</taxon>
        <taxon>Chordata</taxon>
        <taxon>Craniata</taxon>
        <taxon>Vertebrata</taxon>
        <taxon>Euteleostomi</taxon>
        <taxon>Actinopterygii</taxon>
        <taxon>Neopterygii</taxon>
        <taxon>Teleostei</taxon>
        <taxon>Neoteleostei</taxon>
        <taxon>Acanthomorphata</taxon>
        <taxon>Eupercaria</taxon>
        <taxon>Perciformes</taxon>
        <taxon>Notothenioidei</taxon>
        <taxon>Bathydraconidae</taxon>
        <taxon>Gymnodraco</taxon>
    </lineage>
</organism>
<gene>
    <name evidence="4" type="primary">LOC117549352</name>
</gene>
<keyword evidence="1" id="KW-0175">Coiled coil</keyword>
<dbReference type="PANTHER" id="PTHR46601:SF1">
    <property type="entry name" value="ADF-H DOMAIN-CONTAINING PROTEIN"/>
    <property type="match status" value="1"/>
</dbReference>
<feature type="coiled-coil region" evidence="1">
    <location>
        <begin position="92"/>
        <end position="119"/>
    </location>
</feature>
<evidence type="ECO:0000313" key="3">
    <source>
        <dbReference type="Proteomes" id="UP000515161"/>
    </source>
</evidence>
<dbReference type="RefSeq" id="XP_034077088.1">
    <property type="nucleotide sequence ID" value="XM_034221197.1"/>
</dbReference>
<dbReference type="PANTHER" id="PTHR46601">
    <property type="entry name" value="ULP_PROTEASE DOMAIN-CONTAINING PROTEIN"/>
    <property type="match status" value="1"/>
</dbReference>
<accession>A0A6P8UIT3</accession>
<evidence type="ECO:0000313" key="4">
    <source>
        <dbReference type="RefSeq" id="XP_034077088.1"/>
    </source>
</evidence>
<proteinExistence type="predicted"/>
<sequence>MRKKWKQYQRQYREKKRVLAEVLNLTPPSLNSIEDDQLIGPPEPIVVVADHDYVQPSLERPQASSTPVRAVQKSTSKHRAVLKEREKLRFELIKIKKELKSERMKAKKLQRKVDKLKVNKGKEVSVRNTKRDKKKIAEEKKERVVGFLCRDENSRMLSGKKDTVTKNKMKHQRRVLLHSLKDLHSNYNTTALKHHAVSYRQFLRYCPFYVTQAKESDRNTCSCFDHDNFKMIVDRLCQTNSISELLDTIVCDSTNQKCMYRLCKCCYNEVEFEGPLHDSIITWEQWERIVVTLEEKKSAKD</sequence>
<reference evidence="4" key="1">
    <citation type="submission" date="2025-08" db="UniProtKB">
        <authorList>
            <consortium name="RefSeq"/>
        </authorList>
    </citation>
    <scope>IDENTIFICATION</scope>
</reference>
<name>A0A6P8UIT3_GYMAC</name>
<dbReference type="AlphaFoldDB" id="A0A6P8UIT3"/>
<dbReference type="KEGG" id="gacu:117549352"/>
<dbReference type="GeneID" id="117549352"/>
<protein>
    <submittedName>
        <fullName evidence="4">Uncharacterized protein LOC117549352</fullName>
    </submittedName>
</protein>
<feature type="region of interest" description="Disordered" evidence="2">
    <location>
        <begin position="59"/>
        <end position="79"/>
    </location>
</feature>
<dbReference type="Proteomes" id="UP000515161">
    <property type="component" value="Unplaced"/>
</dbReference>